<dbReference type="InterPro" id="IPR001962">
    <property type="entry name" value="Asn_synthase"/>
</dbReference>
<feature type="domain" description="Glutamine amidotransferase type-2" evidence="10">
    <location>
        <begin position="2"/>
        <end position="219"/>
    </location>
</feature>
<dbReference type="PROSITE" id="PS51278">
    <property type="entry name" value="GATASE_TYPE_2"/>
    <property type="match status" value="1"/>
</dbReference>
<dbReference type="GO" id="GO:0005524">
    <property type="term" value="F:ATP binding"/>
    <property type="evidence" value="ECO:0007669"/>
    <property type="project" value="UniProtKB-KW"/>
</dbReference>
<evidence type="ECO:0000256" key="4">
    <source>
        <dbReference type="ARBA" id="ARBA00022741"/>
    </source>
</evidence>
<name>F4KR27_HALH1</name>
<organism evidence="11 12">
    <name type="scientific">Haliscomenobacter hydrossis (strain ATCC 27775 / DSM 1100 / LMG 10767 / O)</name>
    <dbReference type="NCBI Taxonomy" id="760192"/>
    <lineage>
        <taxon>Bacteria</taxon>
        <taxon>Pseudomonadati</taxon>
        <taxon>Bacteroidota</taxon>
        <taxon>Saprospiria</taxon>
        <taxon>Saprospirales</taxon>
        <taxon>Haliscomenobacteraceae</taxon>
        <taxon>Haliscomenobacter</taxon>
    </lineage>
</organism>
<proteinExistence type="inferred from homology"/>
<dbReference type="InterPro" id="IPR017932">
    <property type="entry name" value="GATase_2_dom"/>
</dbReference>
<evidence type="ECO:0000256" key="9">
    <source>
        <dbReference type="PIRSR" id="PIRSR001589-2"/>
    </source>
</evidence>
<evidence type="ECO:0000256" key="2">
    <source>
        <dbReference type="ARBA" id="ARBA00005752"/>
    </source>
</evidence>
<dbReference type="GO" id="GO:0004066">
    <property type="term" value="F:asparagine synthase (glutamine-hydrolyzing) activity"/>
    <property type="evidence" value="ECO:0007669"/>
    <property type="project" value="UniProtKB-EC"/>
</dbReference>
<evidence type="ECO:0000256" key="5">
    <source>
        <dbReference type="ARBA" id="ARBA00022840"/>
    </source>
</evidence>
<evidence type="ECO:0000313" key="12">
    <source>
        <dbReference type="Proteomes" id="UP000008461"/>
    </source>
</evidence>
<dbReference type="Pfam" id="PF13537">
    <property type="entry name" value="GATase_7"/>
    <property type="match status" value="1"/>
</dbReference>
<dbReference type="PANTHER" id="PTHR43284">
    <property type="entry name" value="ASPARAGINE SYNTHETASE (GLUTAMINE-HYDROLYZING)"/>
    <property type="match status" value="1"/>
</dbReference>
<sequence length="632" mass="72956">MCGINGVLFLSHQPQIQTEQTCQTVLQLMNDTIAHRGPDSDGIVVKSPVGFGFRRLSIIDLSSSANQPMLSKDGQVMLIFNGEIYNYLEIKQQLMALGHTFRTDSDTEVILNSYLEYGESCIHHFNGMWAFAIYDFRKKRLFCSRDRLGVKPFYYCVKDQLLYFSSELKSLHAVLKLQQANLPKVYEYLAYGYRINDGETFFEDCYELLPGTNLLVEGAQLILHRYWKLGENLFQHDPALSFQEEYVKLFESAVKLRYRSDVPVALLLSGGLDSTSIAKVTDNLIQRGELSQNEIHAFIASFPGFDEDETPIAREFIKTCKNIHLHEMVIDSEKTVDDLENTIYALDHPVFSFNVVAHHNIMQACKQRGIKVVLNGQGSDEAFAGYDRYISGAYLVNQLISRDGNFVEEFKALNKFNGYSSFFLCAQMLKSVMNQRFSAYLRAKYQEKSLACLDPGFVKDAYDHYKPTYRFSTQGNNFTNYLLKQIKYEGLNQILHYEDVSSMSQSIEVRSPFMDYRMMEFAFSIPNDLKFKNGVTKLIQRQTIGKMLPKSITESRKKIGFRAPFVDYLSSDPNFKIYVSDMMNSQRFSAKKIWKANKIQHVFENAKQHPNFPFWRIINLEVWSKVYNITNL</sequence>
<dbReference type="OrthoDB" id="9763290at2"/>
<dbReference type="PIRSF" id="PIRSF001589">
    <property type="entry name" value="Asn_synthetase_glu-h"/>
    <property type="match status" value="1"/>
</dbReference>
<comment type="similarity">
    <text evidence="2">Belongs to the asparagine synthetase family.</text>
</comment>
<protein>
    <recommendedName>
        <fullName evidence="3">asparagine synthase (glutamine-hydrolyzing)</fullName>
        <ecNumber evidence="3">6.3.5.4</ecNumber>
    </recommendedName>
</protein>
<dbReference type="InterPro" id="IPR014729">
    <property type="entry name" value="Rossmann-like_a/b/a_fold"/>
</dbReference>
<dbReference type="CDD" id="cd00712">
    <property type="entry name" value="AsnB"/>
    <property type="match status" value="1"/>
</dbReference>
<keyword evidence="4 9" id="KW-0547">Nucleotide-binding</keyword>
<keyword evidence="11" id="KW-0436">Ligase</keyword>
<keyword evidence="12" id="KW-1185">Reference proteome</keyword>
<dbReference type="AlphaFoldDB" id="F4KR27"/>
<reference evidence="11 12" key="1">
    <citation type="journal article" date="2011" name="Stand. Genomic Sci.">
        <title>Complete genome sequence of Haliscomenobacter hydrossis type strain (O).</title>
        <authorList>
            <consortium name="US DOE Joint Genome Institute (JGI-PGF)"/>
            <person name="Daligault H."/>
            <person name="Lapidus A."/>
            <person name="Zeytun A."/>
            <person name="Nolan M."/>
            <person name="Lucas S."/>
            <person name="Del Rio T.G."/>
            <person name="Tice H."/>
            <person name="Cheng J.F."/>
            <person name="Tapia R."/>
            <person name="Han C."/>
            <person name="Goodwin L."/>
            <person name="Pitluck S."/>
            <person name="Liolios K."/>
            <person name="Pagani I."/>
            <person name="Ivanova N."/>
            <person name="Huntemann M."/>
            <person name="Mavromatis K."/>
            <person name="Mikhailova N."/>
            <person name="Pati A."/>
            <person name="Chen A."/>
            <person name="Palaniappan K."/>
            <person name="Land M."/>
            <person name="Hauser L."/>
            <person name="Brambilla E.M."/>
            <person name="Rohde M."/>
            <person name="Verbarg S."/>
            <person name="Goker M."/>
            <person name="Bristow J."/>
            <person name="Eisen J.A."/>
            <person name="Markowitz V."/>
            <person name="Hugenholtz P."/>
            <person name="Kyrpides N.C."/>
            <person name="Klenk H.P."/>
            <person name="Woyke T."/>
        </authorList>
    </citation>
    <scope>NUCLEOTIDE SEQUENCE [LARGE SCALE GENOMIC DNA]</scope>
    <source>
        <strain evidence="12">ATCC 27775 / DSM 1100 / LMG 10767 / O</strain>
    </source>
</reference>
<dbReference type="KEGG" id="hhy:Halhy_5440"/>
<dbReference type="InterPro" id="IPR051786">
    <property type="entry name" value="ASN_synthetase/amidase"/>
</dbReference>
<dbReference type="SUPFAM" id="SSF56235">
    <property type="entry name" value="N-terminal nucleophile aminohydrolases (Ntn hydrolases)"/>
    <property type="match status" value="1"/>
</dbReference>
<dbReference type="Proteomes" id="UP000008461">
    <property type="component" value="Chromosome"/>
</dbReference>
<dbReference type="InterPro" id="IPR029055">
    <property type="entry name" value="Ntn_hydrolases_N"/>
</dbReference>
<dbReference type="SUPFAM" id="SSF52402">
    <property type="entry name" value="Adenine nucleotide alpha hydrolases-like"/>
    <property type="match status" value="1"/>
</dbReference>
<dbReference type="PANTHER" id="PTHR43284:SF1">
    <property type="entry name" value="ASPARAGINE SYNTHETASE"/>
    <property type="match status" value="1"/>
</dbReference>
<dbReference type="EC" id="6.3.5.4" evidence="3"/>
<dbReference type="CDD" id="cd01991">
    <property type="entry name" value="Asn_synthase_B_C"/>
    <property type="match status" value="1"/>
</dbReference>
<dbReference type="EMBL" id="CP002691">
    <property type="protein sequence ID" value="AEE53265.1"/>
    <property type="molecule type" value="Genomic_DNA"/>
</dbReference>
<evidence type="ECO:0000256" key="6">
    <source>
        <dbReference type="ARBA" id="ARBA00022962"/>
    </source>
</evidence>
<keyword evidence="5 9" id="KW-0067">ATP-binding</keyword>
<dbReference type="NCBIfam" id="TIGR01536">
    <property type="entry name" value="asn_synth_AEB"/>
    <property type="match status" value="1"/>
</dbReference>
<evidence type="ECO:0000256" key="7">
    <source>
        <dbReference type="ARBA" id="ARBA00048741"/>
    </source>
</evidence>
<feature type="binding site" evidence="9">
    <location>
        <position position="267"/>
    </location>
    <ligand>
        <name>ATP</name>
        <dbReference type="ChEBI" id="CHEBI:30616"/>
    </ligand>
</feature>
<dbReference type="InterPro" id="IPR006426">
    <property type="entry name" value="Asn_synth_AEB"/>
</dbReference>
<dbReference type="InterPro" id="IPR033738">
    <property type="entry name" value="AsnB_N"/>
</dbReference>
<dbReference type="Gene3D" id="3.40.50.620">
    <property type="entry name" value="HUPs"/>
    <property type="match status" value="1"/>
</dbReference>
<dbReference type="Gene3D" id="3.60.20.10">
    <property type="entry name" value="Glutamine Phosphoribosylpyrophosphate, subunit 1, domain 1"/>
    <property type="match status" value="1"/>
</dbReference>
<gene>
    <name evidence="11" type="ordered locus">Halhy_5440</name>
</gene>
<evidence type="ECO:0000256" key="3">
    <source>
        <dbReference type="ARBA" id="ARBA00012737"/>
    </source>
</evidence>
<dbReference type="STRING" id="760192.Halhy_5440"/>
<dbReference type="HOGENOM" id="CLU_014658_3_1_10"/>
<keyword evidence="8" id="KW-0061">Asparagine biosynthesis</keyword>
<comment type="catalytic activity">
    <reaction evidence="7">
        <text>L-aspartate + L-glutamine + ATP + H2O = L-asparagine + L-glutamate + AMP + diphosphate + H(+)</text>
        <dbReference type="Rhea" id="RHEA:12228"/>
        <dbReference type="ChEBI" id="CHEBI:15377"/>
        <dbReference type="ChEBI" id="CHEBI:15378"/>
        <dbReference type="ChEBI" id="CHEBI:29985"/>
        <dbReference type="ChEBI" id="CHEBI:29991"/>
        <dbReference type="ChEBI" id="CHEBI:30616"/>
        <dbReference type="ChEBI" id="CHEBI:33019"/>
        <dbReference type="ChEBI" id="CHEBI:58048"/>
        <dbReference type="ChEBI" id="CHEBI:58359"/>
        <dbReference type="ChEBI" id="CHEBI:456215"/>
        <dbReference type="EC" id="6.3.5.4"/>
    </reaction>
</comment>
<evidence type="ECO:0000259" key="10">
    <source>
        <dbReference type="PROSITE" id="PS51278"/>
    </source>
</evidence>
<keyword evidence="8" id="KW-0028">Amino-acid biosynthesis</keyword>
<evidence type="ECO:0000313" key="11">
    <source>
        <dbReference type="EMBL" id="AEE53265.1"/>
    </source>
</evidence>
<dbReference type="eggNOG" id="COG0367">
    <property type="taxonomic scope" value="Bacteria"/>
</dbReference>
<evidence type="ECO:0000256" key="1">
    <source>
        <dbReference type="ARBA" id="ARBA00005187"/>
    </source>
</evidence>
<accession>F4KR27</accession>
<reference key="2">
    <citation type="submission" date="2011-04" db="EMBL/GenBank/DDBJ databases">
        <title>Complete sequence of chromosome of Haliscomenobacter hydrossis DSM 1100.</title>
        <authorList>
            <consortium name="US DOE Joint Genome Institute (JGI-PGF)"/>
            <person name="Lucas S."/>
            <person name="Han J."/>
            <person name="Lapidus A."/>
            <person name="Bruce D."/>
            <person name="Goodwin L."/>
            <person name="Pitluck S."/>
            <person name="Peters L."/>
            <person name="Kyrpides N."/>
            <person name="Mavromatis K."/>
            <person name="Ivanova N."/>
            <person name="Ovchinnikova G."/>
            <person name="Pagani I."/>
            <person name="Daligault H."/>
            <person name="Detter J.C."/>
            <person name="Han C."/>
            <person name="Land M."/>
            <person name="Hauser L."/>
            <person name="Markowitz V."/>
            <person name="Cheng J.-F."/>
            <person name="Hugenholtz P."/>
            <person name="Woyke T."/>
            <person name="Wu D."/>
            <person name="Verbarg S."/>
            <person name="Frueling A."/>
            <person name="Brambilla E."/>
            <person name="Klenk H.-P."/>
            <person name="Eisen J.A."/>
        </authorList>
    </citation>
    <scope>NUCLEOTIDE SEQUENCE</scope>
    <source>
        <strain>DSM 1100</strain>
    </source>
</reference>
<dbReference type="Pfam" id="PF00733">
    <property type="entry name" value="Asn_synthase"/>
    <property type="match status" value="1"/>
</dbReference>
<comment type="pathway">
    <text evidence="1">Amino-acid biosynthesis; L-asparagine biosynthesis; L-asparagine from L-aspartate (L-Gln route): step 1/1.</text>
</comment>
<dbReference type="SMR" id="F4KR27"/>
<feature type="active site" description="For GATase activity" evidence="8">
    <location>
        <position position="2"/>
    </location>
</feature>
<keyword evidence="6 8" id="KW-0315">Glutamine amidotransferase</keyword>
<evidence type="ECO:0000256" key="8">
    <source>
        <dbReference type="PIRSR" id="PIRSR001589-1"/>
    </source>
</evidence>
<dbReference type="RefSeq" id="WP_013767798.1">
    <property type="nucleotide sequence ID" value="NC_015510.1"/>
</dbReference>
<dbReference type="GO" id="GO:0006529">
    <property type="term" value="P:asparagine biosynthetic process"/>
    <property type="evidence" value="ECO:0007669"/>
    <property type="project" value="UniProtKB-KW"/>
</dbReference>
<feature type="binding site" evidence="9">
    <location>
        <position position="106"/>
    </location>
    <ligand>
        <name>L-glutamine</name>
        <dbReference type="ChEBI" id="CHEBI:58359"/>
    </ligand>
</feature>